<evidence type="ECO:0000256" key="1">
    <source>
        <dbReference type="ARBA" id="ARBA00005536"/>
    </source>
</evidence>
<protein>
    <submittedName>
        <fullName evidence="2">Uncharacterized protein</fullName>
    </submittedName>
</protein>
<dbReference type="FunFam" id="1.20.1260.60:FF:000002">
    <property type="entry name" value="Vacuolar protein sorting-associated protein IST1"/>
    <property type="match status" value="1"/>
</dbReference>
<dbReference type="Proteomes" id="UP001634007">
    <property type="component" value="Unassembled WGS sequence"/>
</dbReference>
<dbReference type="InterPro" id="IPR042277">
    <property type="entry name" value="IST1-like"/>
</dbReference>
<gene>
    <name evidence="2" type="ORF">ACJRO7_004400</name>
</gene>
<accession>A0ABD3J1K4</accession>
<dbReference type="AlphaFoldDB" id="A0ABD3J1K4"/>
<dbReference type="EMBL" id="JBJKBG010000010">
    <property type="protein sequence ID" value="KAL3719430.1"/>
    <property type="molecule type" value="Genomic_DNA"/>
</dbReference>
<reference evidence="2 3" key="1">
    <citation type="submission" date="2024-11" db="EMBL/GenBank/DDBJ databases">
        <title>Chromosome-level genome assembly of Eucalyptus globulus Labill. provides insights into its genome evolution.</title>
        <authorList>
            <person name="Li X."/>
        </authorList>
    </citation>
    <scope>NUCLEOTIDE SEQUENCE [LARGE SCALE GENOMIC DNA]</scope>
    <source>
        <strain evidence="2">CL2024</strain>
        <tissue evidence="2">Fresh tender leaves</tissue>
    </source>
</reference>
<name>A0ABD3J1K4_EUCGL</name>
<comment type="caution">
    <text evidence="2">The sequence shown here is derived from an EMBL/GenBank/DDBJ whole genome shotgun (WGS) entry which is preliminary data.</text>
</comment>
<organism evidence="2 3">
    <name type="scientific">Eucalyptus globulus</name>
    <name type="common">Tasmanian blue gum</name>
    <dbReference type="NCBI Taxonomy" id="34317"/>
    <lineage>
        <taxon>Eukaryota</taxon>
        <taxon>Viridiplantae</taxon>
        <taxon>Streptophyta</taxon>
        <taxon>Embryophyta</taxon>
        <taxon>Tracheophyta</taxon>
        <taxon>Spermatophyta</taxon>
        <taxon>Magnoliopsida</taxon>
        <taxon>eudicotyledons</taxon>
        <taxon>Gunneridae</taxon>
        <taxon>Pentapetalae</taxon>
        <taxon>rosids</taxon>
        <taxon>malvids</taxon>
        <taxon>Myrtales</taxon>
        <taxon>Myrtaceae</taxon>
        <taxon>Myrtoideae</taxon>
        <taxon>Eucalypteae</taxon>
        <taxon>Eucalyptus</taxon>
    </lineage>
</organism>
<dbReference type="Pfam" id="PF03398">
    <property type="entry name" value="Ist1"/>
    <property type="match status" value="1"/>
</dbReference>
<dbReference type="PANTHER" id="PTHR12161">
    <property type="entry name" value="IST1 FAMILY MEMBER"/>
    <property type="match status" value="1"/>
</dbReference>
<evidence type="ECO:0000313" key="2">
    <source>
        <dbReference type="EMBL" id="KAL3719430.1"/>
    </source>
</evidence>
<proteinExistence type="inferred from homology"/>
<comment type="similarity">
    <text evidence="1">Belongs to the IST1 family.</text>
</comment>
<keyword evidence="3" id="KW-1185">Reference proteome</keyword>
<sequence length="235" mass="26794">MGGKLNVLLGRNSNESRIETLSKLAISRIAILRKHREVRLFHAWSDVVQLLSLGHQERALLRVELVIKEQNLVDAFCILECYCHILVQRGMLIQKNMECPEELKEAVSSLTFAASRCGDFPELQGIRTVITKIYGEEFVARAVELRKDSGVNPRIIEKFSTRKPSVESRMKSLQEIAYENGMILRFKDADDEIGKDESFLYSMKWREYNDVVTAVRLSASGSGDHDPDDHCDFSD</sequence>
<evidence type="ECO:0000313" key="3">
    <source>
        <dbReference type="Proteomes" id="UP001634007"/>
    </source>
</evidence>
<dbReference type="PANTHER" id="PTHR12161:SF65">
    <property type="entry name" value="IST1-LIKE PROTEIN"/>
    <property type="match status" value="1"/>
</dbReference>
<dbReference type="Gene3D" id="1.20.1260.60">
    <property type="entry name" value="Vacuolar protein sorting-associated protein Ist1"/>
    <property type="match status" value="1"/>
</dbReference>
<dbReference type="InterPro" id="IPR005061">
    <property type="entry name" value="Ist1"/>
</dbReference>